<dbReference type="AlphaFoldDB" id="A0A4V0YFV8"/>
<dbReference type="PANTHER" id="PTHR10050:SF46">
    <property type="entry name" value="PROTEIN O-MANNOSYL-TRANSFERASE 2"/>
    <property type="match status" value="1"/>
</dbReference>
<evidence type="ECO:0000256" key="7">
    <source>
        <dbReference type="ARBA" id="ARBA00022989"/>
    </source>
</evidence>
<name>A0A4V0YFV8_9MICO</name>
<keyword evidence="7 10" id="KW-1133">Transmembrane helix</keyword>
<dbReference type="InterPro" id="IPR027005">
    <property type="entry name" value="PMT-like"/>
</dbReference>
<evidence type="ECO:0000256" key="5">
    <source>
        <dbReference type="ARBA" id="ARBA00022679"/>
    </source>
</evidence>
<keyword evidence="6 10" id="KW-0812">Transmembrane</keyword>
<evidence type="ECO:0000256" key="9">
    <source>
        <dbReference type="ARBA" id="ARBA00093617"/>
    </source>
</evidence>
<feature type="domain" description="ArnT-like N-terminal" evidence="12">
    <location>
        <begin position="100"/>
        <end position="335"/>
    </location>
</feature>
<feature type="transmembrane region" description="Helical" evidence="10">
    <location>
        <begin position="541"/>
        <end position="563"/>
    </location>
</feature>
<evidence type="ECO:0000313" key="14">
    <source>
        <dbReference type="EMBL" id="QAY69061.1"/>
    </source>
</evidence>
<evidence type="ECO:0000256" key="4">
    <source>
        <dbReference type="ARBA" id="ARBA00022676"/>
    </source>
</evidence>
<keyword evidence="5 10" id="KW-0808">Transferase</keyword>
<comment type="pathway">
    <text evidence="2 10">Protein modification; protein glycosylation.</text>
</comment>
<feature type="region of interest" description="Disordered" evidence="11">
    <location>
        <begin position="1"/>
        <end position="37"/>
    </location>
</feature>
<comment type="subcellular location">
    <subcellularLocation>
        <location evidence="10">Cell membrane</location>
    </subcellularLocation>
    <subcellularLocation>
        <location evidence="1">Endomembrane system</location>
        <topology evidence="1">Multi-pass membrane protein</topology>
    </subcellularLocation>
</comment>
<dbReference type="OrthoDB" id="9776737at2"/>
<dbReference type="GO" id="GO:0012505">
    <property type="term" value="C:endomembrane system"/>
    <property type="evidence" value="ECO:0007669"/>
    <property type="project" value="UniProtKB-SubCell"/>
</dbReference>
<keyword evidence="15" id="KW-1185">Reference proteome</keyword>
<sequence length="583" mass="64614">MALRSHAPYDATVTDPQDARPGEPAPTTFESPLVDAPPPVRARLLTEQRAERGLFEPTSATAVVDEPTHDRLLRALLGRQRLALGTGRRERLVDWVGTVLIVVLAAVTRLQNLGRPGSLVFDETYYVKDAFTLGRLGFEAQWPPDPNPAFEAGNVETYLHTAAYVVHPQVGKWLISLGMDLGGGATSSAAWRLANAVVGILAVLLIIRIARRLFASTPMGLVAGLLFAVDGAAIVHSRVALLDQYVMFFALVAFGCLVMDREWARRRLAGRVASILGAGGSVDRYGPRLGFRWWRLAAGVSLGLACGSKWSGLYFVAAFGLLTVLWDLSARRRAGIGRWWEDALVVDGLPAFLQIVPTAVLVYVATWWSWFATPGAWGRQWAAQNPGQGVTWLPEALRSFVQYHVQMWNFHTGLTTEHSYRSNPIGWIIQWRPTSFYWNPQGETTQAITSLGNPLLWWLAALAIVAVVVFGVTRRDWRALAVLSGTIAGWLPWVVTYDSTQRTVFTFYTIAFAPWVVLTLVYVGVIGLEHTENRPAARRKVVWAIAAVVAAILAVSAIFYPLWTAQPVPFQFWRHVMVLRNWI</sequence>
<reference evidence="14 15" key="1">
    <citation type="submission" date="2019-01" db="EMBL/GenBank/DDBJ databases">
        <title>Genome sequencing of strain FW10M-9.</title>
        <authorList>
            <person name="Heo J."/>
            <person name="Kim S.-J."/>
            <person name="Kim J.-S."/>
            <person name="Hong S.-B."/>
            <person name="Kwon S.-W."/>
        </authorList>
    </citation>
    <scope>NUCLEOTIDE SEQUENCE [LARGE SCALE GENOMIC DNA]</scope>
    <source>
        <strain evidence="14 15">FW10M-9</strain>
    </source>
</reference>
<dbReference type="UniPathway" id="UPA00378"/>
<comment type="function">
    <text evidence="10">Protein O-mannosyltransferase that catalyzes the transfer of a single mannose residue from a polyprenol phospho-mannosyl lipidic donor to the hydroxyl group of selected serine and threonine residues in acceptor proteins.</text>
</comment>
<gene>
    <name evidence="14" type="ORF">ET471_02550</name>
</gene>
<protein>
    <recommendedName>
        <fullName evidence="9 10">Polyprenol-phosphate-mannose--protein mannosyltransferase</fullName>
        <ecNumber evidence="10">2.4.1.-</ecNumber>
    </recommendedName>
</protein>
<dbReference type="EC" id="2.4.1.-" evidence="10"/>
<dbReference type="KEGG" id="xya:ET471_02550"/>
<dbReference type="GO" id="GO:0004169">
    <property type="term" value="F:dolichyl-phosphate-mannose-protein mannosyltransferase activity"/>
    <property type="evidence" value="ECO:0007669"/>
    <property type="project" value="UniProtKB-UniRule"/>
</dbReference>
<feature type="transmembrane region" description="Helical" evidence="10">
    <location>
        <begin position="189"/>
        <end position="207"/>
    </location>
</feature>
<keyword evidence="8 10" id="KW-0472">Membrane</keyword>
<feature type="transmembrane region" description="Helical" evidence="10">
    <location>
        <begin position="219"/>
        <end position="239"/>
    </location>
</feature>
<comment type="similarity">
    <text evidence="3 10">Belongs to the glycosyltransferase 39 family.</text>
</comment>
<feature type="transmembrane region" description="Helical" evidence="10">
    <location>
        <begin position="507"/>
        <end position="529"/>
    </location>
</feature>
<evidence type="ECO:0000259" key="13">
    <source>
        <dbReference type="Pfam" id="PF16192"/>
    </source>
</evidence>
<feature type="domain" description="Protein O-mannosyl-transferase C-terminal four TM" evidence="13">
    <location>
        <begin position="397"/>
        <end position="582"/>
    </location>
</feature>
<evidence type="ECO:0000256" key="8">
    <source>
        <dbReference type="ARBA" id="ARBA00023136"/>
    </source>
</evidence>
<keyword evidence="4 10" id="KW-0328">Glycosyltransferase</keyword>
<dbReference type="PANTHER" id="PTHR10050">
    <property type="entry name" value="DOLICHYL-PHOSPHATE-MANNOSE--PROTEIN MANNOSYLTRANSFERASE"/>
    <property type="match status" value="1"/>
</dbReference>
<feature type="transmembrane region" description="Helical" evidence="10">
    <location>
        <begin position="455"/>
        <end position="472"/>
    </location>
</feature>
<evidence type="ECO:0000313" key="15">
    <source>
        <dbReference type="Proteomes" id="UP000292118"/>
    </source>
</evidence>
<evidence type="ECO:0000256" key="1">
    <source>
        <dbReference type="ARBA" id="ARBA00004127"/>
    </source>
</evidence>
<dbReference type="Pfam" id="PF02366">
    <property type="entry name" value="PMT"/>
    <property type="match status" value="1"/>
</dbReference>
<feature type="transmembrane region" description="Helical" evidence="10">
    <location>
        <begin position="351"/>
        <end position="371"/>
    </location>
</feature>
<organism evidence="14 15">
    <name type="scientific">Xylanimonas protaetiae</name>
    <dbReference type="NCBI Taxonomy" id="2509457"/>
    <lineage>
        <taxon>Bacteria</taxon>
        <taxon>Bacillati</taxon>
        <taxon>Actinomycetota</taxon>
        <taxon>Actinomycetes</taxon>
        <taxon>Micrococcales</taxon>
        <taxon>Promicromonosporaceae</taxon>
        <taxon>Xylanimonas</taxon>
    </lineage>
</organism>
<feature type="transmembrane region" description="Helical" evidence="10">
    <location>
        <begin position="479"/>
        <end position="495"/>
    </location>
</feature>
<feature type="transmembrane region" description="Helical" evidence="10">
    <location>
        <begin position="311"/>
        <end position="330"/>
    </location>
</feature>
<dbReference type="GO" id="GO:0005886">
    <property type="term" value="C:plasma membrane"/>
    <property type="evidence" value="ECO:0007669"/>
    <property type="project" value="UniProtKB-SubCell"/>
</dbReference>
<dbReference type="InterPro" id="IPR003342">
    <property type="entry name" value="ArnT-like_N"/>
</dbReference>
<proteinExistence type="inferred from homology"/>
<dbReference type="Proteomes" id="UP000292118">
    <property type="component" value="Chromosome"/>
</dbReference>
<evidence type="ECO:0000256" key="11">
    <source>
        <dbReference type="SAM" id="MobiDB-lite"/>
    </source>
</evidence>
<dbReference type="EMBL" id="CP035493">
    <property type="protein sequence ID" value="QAY69061.1"/>
    <property type="molecule type" value="Genomic_DNA"/>
</dbReference>
<accession>A0A4V0YFV8</accession>
<evidence type="ECO:0000256" key="3">
    <source>
        <dbReference type="ARBA" id="ARBA00007222"/>
    </source>
</evidence>
<evidence type="ECO:0000256" key="10">
    <source>
        <dbReference type="RuleBase" id="RU367007"/>
    </source>
</evidence>
<dbReference type="Pfam" id="PF16192">
    <property type="entry name" value="PMT_4TMC"/>
    <property type="match status" value="1"/>
</dbReference>
<evidence type="ECO:0000256" key="6">
    <source>
        <dbReference type="ARBA" id="ARBA00022692"/>
    </source>
</evidence>
<keyword evidence="10" id="KW-1003">Cell membrane</keyword>
<evidence type="ECO:0000259" key="12">
    <source>
        <dbReference type="Pfam" id="PF02366"/>
    </source>
</evidence>
<dbReference type="InterPro" id="IPR032421">
    <property type="entry name" value="PMT_4TMC"/>
</dbReference>
<evidence type="ECO:0000256" key="2">
    <source>
        <dbReference type="ARBA" id="ARBA00004922"/>
    </source>
</evidence>